<dbReference type="SUPFAM" id="SSF158639">
    <property type="entry name" value="ENT-like"/>
    <property type="match status" value="1"/>
</dbReference>
<sequence>MAARVFQLMNHQFPLPSDFEFDESSITDSDDLPAMDNFIHRTEVQAYASLLRAFIYNTNDLNKEKQNLIISLIKELKISNDDHNEVLAEIKNDEMVHLVREWKSFDNISSERGVKSPFPAVSASQQDQPLSSLSSVKYVQDPSVEPAEAASLNPLIGEKVYTRWEPDGPFIEGDIIEYDPAKDMYKVIYHANTPKAVCDWIDLKEILPEGIEWEGIDPIPSTVEQNGQDSDNDNAEKVKISRKKSTIASKMKESASSLLYWLGNLNEEENLRK</sequence>
<proteinExistence type="predicted"/>
<dbReference type="InterPro" id="IPR033485">
    <property type="entry name" value="EMSY-LIKE_plant"/>
</dbReference>
<evidence type="ECO:0000256" key="2">
    <source>
        <dbReference type="ARBA" id="ARBA00023242"/>
    </source>
</evidence>
<dbReference type="GO" id="GO:0050832">
    <property type="term" value="P:defense response to fungus"/>
    <property type="evidence" value="ECO:0007669"/>
    <property type="project" value="InterPro"/>
</dbReference>
<dbReference type="PANTHER" id="PTHR33432">
    <property type="entry name" value="PROTEIN EMSY-LIKE 4"/>
    <property type="match status" value="1"/>
</dbReference>
<accession>A0AAV1AUE1</accession>
<evidence type="ECO:0000313" key="5">
    <source>
        <dbReference type="EMBL" id="CAI8614086.1"/>
    </source>
</evidence>
<evidence type="ECO:0000259" key="4">
    <source>
        <dbReference type="PROSITE" id="PS51138"/>
    </source>
</evidence>
<dbReference type="PROSITE" id="PS51138">
    <property type="entry name" value="ENT"/>
    <property type="match status" value="1"/>
</dbReference>
<protein>
    <recommendedName>
        <fullName evidence="4">ENT domain-containing protein</fullName>
    </recommendedName>
</protein>
<dbReference type="SUPFAM" id="SSF63748">
    <property type="entry name" value="Tudor/PWWP/MBT"/>
    <property type="match status" value="1"/>
</dbReference>
<gene>
    <name evidence="5" type="ORF">VFH_V112840</name>
</gene>
<evidence type="ECO:0000256" key="3">
    <source>
        <dbReference type="SAM" id="MobiDB-lite"/>
    </source>
</evidence>
<dbReference type="EMBL" id="OX451740">
    <property type="protein sequence ID" value="CAI8614086.1"/>
    <property type="molecule type" value="Genomic_DNA"/>
</dbReference>
<name>A0AAV1AUE1_VICFA</name>
<dbReference type="SMART" id="SM01191">
    <property type="entry name" value="ENT"/>
    <property type="match status" value="1"/>
</dbReference>
<feature type="region of interest" description="Disordered" evidence="3">
    <location>
        <begin position="218"/>
        <end position="239"/>
    </location>
</feature>
<dbReference type="Pfam" id="PF03735">
    <property type="entry name" value="ENT"/>
    <property type="match status" value="1"/>
</dbReference>
<dbReference type="InterPro" id="IPR036142">
    <property type="entry name" value="ENT_dom-like_sf"/>
</dbReference>
<organism evidence="5 6">
    <name type="scientific">Vicia faba</name>
    <name type="common">Broad bean</name>
    <name type="synonym">Faba vulgaris</name>
    <dbReference type="NCBI Taxonomy" id="3906"/>
    <lineage>
        <taxon>Eukaryota</taxon>
        <taxon>Viridiplantae</taxon>
        <taxon>Streptophyta</taxon>
        <taxon>Embryophyta</taxon>
        <taxon>Tracheophyta</taxon>
        <taxon>Spermatophyta</taxon>
        <taxon>Magnoliopsida</taxon>
        <taxon>eudicotyledons</taxon>
        <taxon>Gunneridae</taxon>
        <taxon>Pentapetalae</taxon>
        <taxon>rosids</taxon>
        <taxon>fabids</taxon>
        <taxon>Fabales</taxon>
        <taxon>Fabaceae</taxon>
        <taxon>Papilionoideae</taxon>
        <taxon>50 kb inversion clade</taxon>
        <taxon>NPAAA clade</taxon>
        <taxon>Hologalegina</taxon>
        <taxon>IRL clade</taxon>
        <taxon>Fabeae</taxon>
        <taxon>Vicia</taxon>
    </lineage>
</organism>
<dbReference type="PANTHER" id="PTHR33432:SF27">
    <property type="entry name" value="PROTEIN EMSY-LIKE 3"/>
    <property type="match status" value="1"/>
</dbReference>
<dbReference type="InterPro" id="IPR005491">
    <property type="entry name" value="ENT_dom"/>
</dbReference>
<dbReference type="AlphaFoldDB" id="A0AAV1AUE1"/>
<feature type="domain" description="ENT" evidence="4">
    <location>
        <begin position="35"/>
        <end position="125"/>
    </location>
</feature>
<keyword evidence="6" id="KW-1185">Reference proteome</keyword>
<keyword evidence="2" id="KW-0539">Nucleus</keyword>
<evidence type="ECO:0000313" key="6">
    <source>
        <dbReference type="Proteomes" id="UP001157006"/>
    </source>
</evidence>
<dbReference type="Proteomes" id="UP001157006">
    <property type="component" value="Chromosome 5"/>
</dbReference>
<dbReference type="Gene3D" id="1.10.1240.40">
    <property type="entry name" value="ENT domain"/>
    <property type="match status" value="1"/>
</dbReference>
<dbReference type="GO" id="GO:0005634">
    <property type="term" value="C:nucleus"/>
    <property type="evidence" value="ECO:0007669"/>
    <property type="project" value="UniProtKB-SubCell"/>
</dbReference>
<comment type="subcellular location">
    <subcellularLocation>
        <location evidence="1">Nucleus</location>
    </subcellularLocation>
</comment>
<reference evidence="5 6" key="1">
    <citation type="submission" date="2023-01" db="EMBL/GenBank/DDBJ databases">
        <authorList>
            <person name="Kreplak J."/>
        </authorList>
    </citation>
    <scope>NUCLEOTIDE SEQUENCE [LARGE SCALE GENOMIC DNA]</scope>
</reference>
<evidence type="ECO:0000256" key="1">
    <source>
        <dbReference type="ARBA" id="ARBA00004123"/>
    </source>
</evidence>